<dbReference type="Proteomes" id="UP001150217">
    <property type="component" value="Unassembled WGS sequence"/>
</dbReference>
<reference evidence="1" key="1">
    <citation type="submission" date="2022-08" db="EMBL/GenBank/DDBJ databases">
        <title>A Global Phylogenomic Analysis of the Shiitake Genus Lentinula.</title>
        <authorList>
            <consortium name="DOE Joint Genome Institute"/>
            <person name="Sierra-Patev S."/>
            <person name="Min B."/>
            <person name="Naranjo-Ortiz M."/>
            <person name="Looney B."/>
            <person name="Konkel Z."/>
            <person name="Slot J.C."/>
            <person name="Sakamoto Y."/>
            <person name="Steenwyk J.L."/>
            <person name="Rokas A."/>
            <person name="Carro J."/>
            <person name="Camarero S."/>
            <person name="Ferreira P."/>
            <person name="Molpeceres G."/>
            <person name="Ruiz-Duenas F.J."/>
            <person name="Serrano A."/>
            <person name="Henrissat B."/>
            <person name="Drula E."/>
            <person name="Hughes K.W."/>
            <person name="Mata J.L."/>
            <person name="Ishikawa N.K."/>
            <person name="Vargas-Isla R."/>
            <person name="Ushijima S."/>
            <person name="Smith C.A."/>
            <person name="Ahrendt S."/>
            <person name="Andreopoulos W."/>
            <person name="He G."/>
            <person name="Labutti K."/>
            <person name="Lipzen A."/>
            <person name="Ng V."/>
            <person name="Riley R."/>
            <person name="Sandor L."/>
            <person name="Barry K."/>
            <person name="Martinez A.T."/>
            <person name="Xiao Y."/>
            <person name="Gibbons J.G."/>
            <person name="Terashima K."/>
            <person name="Grigoriev I.V."/>
            <person name="Hibbett D.S."/>
        </authorList>
    </citation>
    <scope>NUCLEOTIDE SEQUENCE</scope>
    <source>
        <strain evidence="1">RHP3577 ss4</strain>
    </source>
</reference>
<accession>A0ABQ8V901</accession>
<dbReference type="EMBL" id="JANVFT010000077">
    <property type="protein sequence ID" value="KAJ4474512.1"/>
    <property type="molecule type" value="Genomic_DNA"/>
</dbReference>
<evidence type="ECO:0008006" key="3">
    <source>
        <dbReference type="Google" id="ProtNLM"/>
    </source>
</evidence>
<protein>
    <recommendedName>
        <fullName evidence="3">Transposase</fullName>
    </recommendedName>
</protein>
<name>A0ABQ8V901_9AGAR</name>
<evidence type="ECO:0000313" key="1">
    <source>
        <dbReference type="EMBL" id="KAJ4474512.1"/>
    </source>
</evidence>
<proteinExistence type="predicted"/>
<sequence>MKDIYRTNADTYLDELMWYLVIHHDTVISKSSLHENLRKAGLTRKLLHKIALERDEALRAEYSNMIRTQFSGSGFEFVTVDESSKNDHTLSRRYGYSLCGQPAESEEPFIRGKRYSLAAAF</sequence>
<organism evidence="1 2">
    <name type="scientific">Lentinula lateritia</name>
    <dbReference type="NCBI Taxonomy" id="40482"/>
    <lineage>
        <taxon>Eukaryota</taxon>
        <taxon>Fungi</taxon>
        <taxon>Dikarya</taxon>
        <taxon>Basidiomycota</taxon>
        <taxon>Agaricomycotina</taxon>
        <taxon>Agaricomycetes</taxon>
        <taxon>Agaricomycetidae</taxon>
        <taxon>Agaricales</taxon>
        <taxon>Marasmiineae</taxon>
        <taxon>Omphalotaceae</taxon>
        <taxon>Lentinula</taxon>
    </lineage>
</organism>
<evidence type="ECO:0000313" key="2">
    <source>
        <dbReference type="Proteomes" id="UP001150217"/>
    </source>
</evidence>
<comment type="caution">
    <text evidence="1">The sequence shown here is derived from an EMBL/GenBank/DDBJ whole genome shotgun (WGS) entry which is preliminary data.</text>
</comment>
<keyword evidence="2" id="KW-1185">Reference proteome</keyword>
<gene>
    <name evidence="1" type="ORF">C8R41DRAFT_847853</name>
</gene>